<dbReference type="Proteomes" id="UP000183639">
    <property type="component" value="Unassembled WGS sequence"/>
</dbReference>
<sequence>MLDGKLSAELERYLLLYYRPEGAAEKSFADEPEDKGIFPFAVGAVIDILKGTDSLAQHLDMSFSEKLMWWIKKRNRTAVEIYHAAGITKAHFAKIRNNAQYHPTKETVLAFAIALHLSLEEADDLLERAGYALSKCRLGDMIVKCFLEMKRYNLDEINEALYIHDCKPLTNWRESK</sequence>
<evidence type="ECO:0000313" key="1">
    <source>
        <dbReference type="EMBL" id="SFI21994.1"/>
    </source>
</evidence>
<protein>
    <submittedName>
        <fullName evidence="1">Uncharacterized protein</fullName>
    </submittedName>
</protein>
<organism evidence="1 2">
    <name type="scientific">Selenomonas ruminantium</name>
    <dbReference type="NCBI Taxonomy" id="971"/>
    <lineage>
        <taxon>Bacteria</taxon>
        <taxon>Bacillati</taxon>
        <taxon>Bacillota</taxon>
        <taxon>Negativicutes</taxon>
        <taxon>Selenomonadales</taxon>
        <taxon>Selenomonadaceae</taxon>
        <taxon>Selenomonas</taxon>
    </lineage>
</organism>
<dbReference type="EMBL" id="FOQK01000022">
    <property type="protein sequence ID" value="SFI21994.1"/>
    <property type="molecule type" value="Genomic_DNA"/>
</dbReference>
<dbReference type="GO" id="GO:0003677">
    <property type="term" value="F:DNA binding"/>
    <property type="evidence" value="ECO:0007669"/>
    <property type="project" value="InterPro"/>
</dbReference>
<evidence type="ECO:0000313" key="2">
    <source>
        <dbReference type="Proteomes" id="UP000183639"/>
    </source>
</evidence>
<gene>
    <name evidence="1" type="ORF">SAMN04487861_1227</name>
</gene>
<accession>A0A1I3GF03</accession>
<dbReference type="InterPro" id="IPR010982">
    <property type="entry name" value="Lambda_DNA-bd_dom_sf"/>
</dbReference>
<dbReference type="SUPFAM" id="SSF47413">
    <property type="entry name" value="lambda repressor-like DNA-binding domains"/>
    <property type="match status" value="1"/>
</dbReference>
<name>A0A1I3GF03_SELRU</name>
<dbReference type="RefSeq" id="WP_075444949.1">
    <property type="nucleotide sequence ID" value="NZ_FOQK01000022.1"/>
</dbReference>
<proteinExistence type="predicted"/>
<dbReference type="OrthoDB" id="6194521at2"/>
<reference evidence="1 2" key="1">
    <citation type="submission" date="2016-10" db="EMBL/GenBank/DDBJ databases">
        <authorList>
            <person name="de Groot N.N."/>
        </authorList>
    </citation>
    <scope>NUCLEOTIDE SEQUENCE [LARGE SCALE GENOMIC DNA]</scope>
    <source>
        <strain evidence="1 2">Z108</strain>
    </source>
</reference>
<dbReference type="AlphaFoldDB" id="A0A1I3GF03"/>